<keyword evidence="10" id="KW-0220">Diaminopimelate biosynthesis</keyword>
<dbReference type="Pfam" id="PF22468">
    <property type="entry name" value="ACT_9"/>
    <property type="match status" value="1"/>
</dbReference>
<dbReference type="InterPro" id="IPR018042">
    <property type="entry name" value="Aspartate_kinase_CS"/>
</dbReference>
<keyword evidence="9 13" id="KW-0067">ATP-binding</keyword>
<dbReference type="PANTHER" id="PTHR21499">
    <property type="entry name" value="ASPARTATE KINASE"/>
    <property type="match status" value="1"/>
</dbReference>
<evidence type="ECO:0000256" key="8">
    <source>
        <dbReference type="ARBA" id="ARBA00022777"/>
    </source>
</evidence>
<dbReference type="UniPathway" id="UPA00051">
    <property type="reaction ID" value="UER00462"/>
</dbReference>
<dbReference type="Gene3D" id="3.30.2130.10">
    <property type="entry name" value="VC0802-like"/>
    <property type="match status" value="1"/>
</dbReference>
<evidence type="ECO:0000256" key="9">
    <source>
        <dbReference type="ARBA" id="ARBA00022840"/>
    </source>
</evidence>
<dbReference type="InterPro" id="IPR054352">
    <property type="entry name" value="ACT_Aspartokinase"/>
</dbReference>
<evidence type="ECO:0000256" key="2">
    <source>
        <dbReference type="ARBA" id="ARBA00004766"/>
    </source>
</evidence>
<evidence type="ECO:0000256" key="7">
    <source>
        <dbReference type="ARBA" id="ARBA00022741"/>
    </source>
</evidence>
<gene>
    <name evidence="17" type="ORF">CBF27_10925</name>
</gene>
<dbReference type="FunFam" id="3.40.1160.10:FF:000027">
    <property type="entry name" value="Aspartokinase"/>
    <property type="match status" value="1"/>
</dbReference>
<dbReference type="GO" id="GO:0004072">
    <property type="term" value="F:aspartate kinase activity"/>
    <property type="evidence" value="ECO:0007669"/>
    <property type="project" value="UniProtKB-EC"/>
</dbReference>
<dbReference type="RefSeq" id="WP_126814347.1">
    <property type="nucleotide sequence ID" value="NZ_NGKC01000013.1"/>
</dbReference>
<keyword evidence="11" id="KW-0457">Lysine biosynthesis</keyword>
<proteinExistence type="inferred from homology"/>
<dbReference type="Pfam" id="PF00696">
    <property type="entry name" value="AA_kinase"/>
    <property type="match status" value="1"/>
</dbReference>
<dbReference type="PIRSF" id="PIRSF000726">
    <property type="entry name" value="Asp_kin"/>
    <property type="match status" value="1"/>
</dbReference>
<dbReference type="FunFam" id="3.30.2130.10:FF:000001">
    <property type="entry name" value="Bifunctional aspartokinase/homoserine dehydrogenase"/>
    <property type="match status" value="1"/>
</dbReference>
<keyword evidence="7 13" id="KW-0547">Nucleotide-binding</keyword>
<dbReference type="CDD" id="cd04245">
    <property type="entry name" value="AAK_AKiii-YclM-BS"/>
    <property type="match status" value="1"/>
</dbReference>
<accession>A0A430AQ47</accession>
<reference evidence="17 18" key="1">
    <citation type="submission" date="2017-05" db="EMBL/GenBank/DDBJ databases">
        <title>Vagococcus spp. assemblies.</title>
        <authorList>
            <person name="Gulvik C.A."/>
        </authorList>
    </citation>
    <scope>NUCLEOTIDE SEQUENCE [LARGE SCALE GENOMIC DNA]</scope>
    <source>
        <strain evidence="17 18">LMG 24798</strain>
    </source>
</reference>
<comment type="similarity">
    <text evidence="5 14">Belongs to the aspartokinase family.</text>
</comment>
<keyword evidence="6 14" id="KW-0808">Transferase</keyword>
<dbReference type="InterPro" id="IPR005260">
    <property type="entry name" value="Asp_kin_monofn"/>
</dbReference>
<evidence type="ECO:0000256" key="14">
    <source>
        <dbReference type="RuleBase" id="RU003448"/>
    </source>
</evidence>
<dbReference type="GO" id="GO:0009090">
    <property type="term" value="P:homoserine biosynthetic process"/>
    <property type="evidence" value="ECO:0007669"/>
    <property type="project" value="TreeGrafter"/>
</dbReference>
<dbReference type="Proteomes" id="UP000286773">
    <property type="component" value="Unassembled WGS sequence"/>
</dbReference>
<evidence type="ECO:0000313" key="17">
    <source>
        <dbReference type="EMBL" id="RSU10251.1"/>
    </source>
</evidence>
<feature type="domain" description="ACT" evidence="16">
    <location>
        <begin position="388"/>
        <end position="448"/>
    </location>
</feature>
<comment type="pathway">
    <text evidence="3 15">Amino-acid biosynthesis; L-methionine biosynthesis via de novo pathway; L-homoserine from L-aspartate: step 1/3.</text>
</comment>
<evidence type="ECO:0000256" key="15">
    <source>
        <dbReference type="RuleBase" id="RU004249"/>
    </source>
</evidence>
<evidence type="ECO:0000256" key="5">
    <source>
        <dbReference type="ARBA" id="ARBA00010122"/>
    </source>
</evidence>
<sequence length="448" mass="49248">MKVIKFGGSSLASAEQLKKVLNIIKSDPERRIVVVSAPGKRSGSDTKVTDLLIQYAEAYLAGKDYTAIQQQIIDRYQSMADELGLHSAMNDVRDGLQELAKMDKNSPERVLDAFKASGENNNALIVAEFLAKNGLPAVYVNPREAGIIVSDVPGNAQILPDSYEKIYQLTERDGVLVIPGFFGYTENGDICTFSRGGSDISGAIVAAGVKAELYENFTDVDAIFSAHPGLVKNPKAITELTFREMRELSYAGFNVLHDEALIPAFHADIPVVIKNTNNPEAPGTRISSARTIGKETVSGIAGDSGFLSIYLSKYLMNREVGFGRKVLRILEDMHLKYEHMPSGIDDISIILREDQFTDEIEQTLIRRLKEELHLDEIKIKHDLAMVAIVGEGMKNSIGVAAKATRALADNQINIEMINQGSSEVSIMFSLENGQEKRAIRALYDAFFN</sequence>
<dbReference type="Gene3D" id="3.40.1160.10">
    <property type="entry name" value="Acetylglutamate kinase-like"/>
    <property type="match status" value="1"/>
</dbReference>
<dbReference type="GO" id="GO:0009089">
    <property type="term" value="P:lysine biosynthetic process via diaminopimelate"/>
    <property type="evidence" value="ECO:0007669"/>
    <property type="project" value="UniProtKB-UniPathway"/>
</dbReference>
<dbReference type="InterPro" id="IPR035804">
    <property type="entry name" value="AKIII_YclM_N"/>
</dbReference>
<dbReference type="SUPFAM" id="SSF55021">
    <property type="entry name" value="ACT-like"/>
    <property type="match status" value="2"/>
</dbReference>
<dbReference type="UniPathway" id="UPA00050">
    <property type="reaction ID" value="UER00461"/>
</dbReference>
<organism evidence="17 18">
    <name type="scientific">Vagococcus acidifermentans</name>
    <dbReference type="NCBI Taxonomy" id="564710"/>
    <lineage>
        <taxon>Bacteria</taxon>
        <taxon>Bacillati</taxon>
        <taxon>Bacillota</taxon>
        <taxon>Bacilli</taxon>
        <taxon>Lactobacillales</taxon>
        <taxon>Enterococcaceae</taxon>
        <taxon>Vagococcus</taxon>
    </lineage>
</organism>
<evidence type="ECO:0000256" key="1">
    <source>
        <dbReference type="ARBA" id="ARBA00003121"/>
    </source>
</evidence>
<keyword evidence="8 14" id="KW-0418">Kinase</keyword>
<feature type="binding site" evidence="13">
    <location>
        <begin position="218"/>
        <end position="219"/>
    </location>
    <ligand>
        <name>ATP</name>
        <dbReference type="ChEBI" id="CHEBI:30616"/>
    </ligand>
</feature>
<comment type="catalytic activity">
    <reaction evidence="12 14">
        <text>L-aspartate + ATP = 4-phospho-L-aspartate + ADP</text>
        <dbReference type="Rhea" id="RHEA:23776"/>
        <dbReference type="ChEBI" id="CHEBI:29991"/>
        <dbReference type="ChEBI" id="CHEBI:30616"/>
        <dbReference type="ChEBI" id="CHEBI:57535"/>
        <dbReference type="ChEBI" id="CHEBI:456216"/>
        <dbReference type="EC" id="2.7.2.4"/>
    </reaction>
</comment>
<evidence type="ECO:0000256" key="10">
    <source>
        <dbReference type="ARBA" id="ARBA00022915"/>
    </source>
</evidence>
<evidence type="ECO:0000256" key="3">
    <source>
        <dbReference type="ARBA" id="ARBA00004986"/>
    </source>
</evidence>
<feature type="binding site" evidence="13">
    <location>
        <begin position="5"/>
        <end position="8"/>
    </location>
    <ligand>
        <name>ATP</name>
        <dbReference type="ChEBI" id="CHEBI:30616"/>
    </ligand>
</feature>
<dbReference type="GO" id="GO:0009088">
    <property type="term" value="P:threonine biosynthetic process"/>
    <property type="evidence" value="ECO:0007669"/>
    <property type="project" value="UniProtKB-UniPathway"/>
</dbReference>
<feature type="binding site" evidence="13">
    <location>
        <position position="119"/>
    </location>
    <ligand>
        <name>substrate</name>
    </ligand>
</feature>
<dbReference type="SUPFAM" id="SSF53633">
    <property type="entry name" value="Carbamate kinase-like"/>
    <property type="match status" value="1"/>
</dbReference>
<dbReference type="PROSITE" id="PS51671">
    <property type="entry name" value="ACT"/>
    <property type="match status" value="1"/>
</dbReference>
<feature type="binding site" evidence="13">
    <location>
        <position position="49"/>
    </location>
    <ligand>
        <name>substrate</name>
    </ligand>
</feature>
<evidence type="ECO:0000256" key="11">
    <source>
        <dbReference type="ARBA" id="ARBA00023154"/>
    </source>
</evidence>
<dbReference type="InterPro" id="IPR045865">
    <property type="entry name" value="ACT-like_dom_sf"/>
</dbReference>
<dbReference type="InterPro" id="IPR001048">
    <property type="entry name" value="Asp/Glu/Uridylate_kinase"/>
</dbReference>
<keyword evidence="18" id="KW-1185">Reference proteome</keyword>
<dbReference type="NCBIfam" id="TIGR00657">
    <property type="entry name" value="asp_kinases"/>
    <property type="match status" value="1"/>
</dbReference>
<dbReference type="GO" id="GO:0005829">
    <property type="term" value="C:cytosol"/>
    <property type="evidence" value="ECO:0007669"/>
    <property type="project" value="TreeGrafter"/>
</dbReference>
<dbReference type="InterPro" id="IPR036393">
    <property type="entry name" value="AceGlu_kinase-like_sf"/>
</dbReference>
<dbReference type="EMBL" id="NGKC01000013">
    <property type="protein sequence ID" value="RSU10251.1"/>
    <property type="molecule type" value="Genomic_DNA"/>
</dbReference>
<evidence type="ECO:0000313" key="18">
    <source>
        <dbReference type="Proteomes" id="UP000286773"/>
    </source>
</evidence>
<protein>
    <recommendedName>
        <fullName evidence="14">Aspartokinase</fullName>
        <ecNumber evidence="14">2.7.2.4</ecNumber>
    </recommendedName>
</protein>
<evidence type="ECO:0000259" key="16">
    <source>
        <dbReference type="PROSITE" id="PS51671"/>
    </source>
</evidence>
<comment type="function">
    <text evidence="1">Catalyzes the phosphorylation of the beta-carboxyl group of aspartic acid with ATP to yield 4-phospho-L-aspartate, which is involved in the branched biosynthetic pathway leading to the biosynthesis of amino acids threonine, isoleucine and methionine.</text>
</comment>
<evidence type="ECO:0000256" key="12">
    <source>
        <dbReference type="ARBA" id="ARBA00047872"/>
    </source>
</evidence>
<dbReference type="InterPro" id="IPR001341">
    <property type="entry name" value="Asp_kinase"/>
</dbReference>
<dbReference type="NCBIfam" id="NF006540">
    <property type="entry name" value="PRK09034.1"/>
    <property type="match status" value="1"/>
</dbReference>
<evidence type="ECO:0000256" key="13">
    <source>
        <dbReference type="PIRSR" id="PIRSR000726-1"/>
    </source>
</evidence>
<dbReference type="CDD" id="cd04911">
    <property type="entry name" value="ACT_AKiii-YclM-BS_1"/>
    <property type="match status" value="1"/>
</dbReference>
<comment type="caution">
    <text evidence="17">The sequence shown here is derived from an EMBL/GenBank/DDBJ whole genome shotgun (WGS) entry which is preliminary data.</text>
</comment>
<dbReference type="PROSITE" id="PS00324">
    <property type="entry name" value="ASPARTOKINASE"/>
    <property type="match status" value="1"/>
</dbReference>
<evidence type="ECO:0000256" key="4">
    <source>
        <dbReference type="ARBA" id="ARBA00005139"/>
    </source>
</evidence>
<name>A0A430AQ47_9ENTE</name>
<dbReference type="AlphaFoldDB" id="A0A430AQ47"/>
<dbReference type="InterPro" id="IPR002912">
    <property type="entry name" value="ACT_dom"/>
</dbReference>
<comment type="pathway">
    <text evidence="4 15">Amino-acid biosynthesis; L-threonine biosynthesis; L-threonine from L-aspartate: step 1/5.</text>
</comment>
<dbReference type="GO" id="GO:0019877">
    <property type="term" value="P:diaminopimelate biosynthetic process"/>
    <property type="evidence" value="ECO:0007669"/>
    <property type="project" value="UniProtKB-KW"/>
</dbReference>
<comment type="pathway">
    <text evidence="2 15">Amino-acid biosynthesis; L-lysine biosynthesis via DAP pathway; (S)-tetrahydrodipicolinate from L-aspartate: step 1/4.</text>
</comment>
<dbReference type="GO" id="GO:0005524">
    <property type="term" value="F:ATP binding"/>
    <property type="evidence" value="ECO:0007669"/>
    <property type="project" value="UniProtKB-KW"/>
</dbReference>
<evidence type="ECO:0000256" key="6">
    <source>
        <dbReference type="ARBA" id="ARBA00022679"/>
    </source>
</evidence>
<dbReference type="PANTHER" id="PTHR21499:SF67">
    <property type="entry name" value="ASPARTOKINASE 3"/>
    <property type="match status" value="1"/>
</dbReference>
<dbReference type="OrthoDB" id="9799110at2"/>
<dbReference type="EC" id="2.7.2.4" evidence="14"/>
<dbReference type="UniPathway" id="UPA00034">
    <property type="reaction ID" value="UER00015"/>
</dbReference>
<keyword evidence="15" id="KW-0028">Amino-acid biosynthesis</keyword>
<dbReference type="CDD" id="cd04916">
    <property type="entry name" value="ACT_AKiii-YclM-BS_2"/>
    <property type="match status" value="1"/>
</dbReference>